<dbReference type="PANTHER" id="PTHR43355">
    <property type="entry name" value="FLAVIN REDUCTASE (NADPH)"/>
    <property type="match status" value="1"/>
</dbReference>
<dbReference type="RefSeq" id="WP_237092962.1">
    <property type="nucleotide sequence ID" value="NZ_JAKKDL010000007.1"/>
</dbReference>
<dbReference type="InterPro" id="IPR016040">
    <property type="entry name" value="NAD(P)-bd_dom"/>
</dbReference>
<comment type="caution">
    <text evidence="2">The sequence shown here is derived from an EMBL/GenBank/DDBJ whole genome shotgun (WGS) entry which is preliminary data.</text>
</comment>
<dbReference type="SUPFAM" id="SSF51735">
    <property type="entry name" value="NAD(P)-binding Rossmann-fold domains"/>
    <property type="match status" value="1"/>
</dbReference>
<evidence type="ECO:0000259" key="1">
    <source>
        <dbReference type="Pfam" id="PF13460"/>
    </source>
</evidence>
<feature type="domain" description="NAD(P)-binding" evidence="1">
    <location>
        <begin position="7"/>
        <end position="202"/>
    </location>
</feature>
<dbReference type="InterPro" id="IPR051606">
    <property type="entry name" value="Polyketide_Oxido-like"/>
</dbReference>
<evidence type="ECO:0000313" key="2">
    <source>
        <dbReference type="EMBL" id="MCF7530056.1"/>
    </source>
</evidence>
<dbReference type="AlphaFoldDB" id="A0AAW5AED5"/>
<proteinExistence type="predicted"/>
<gene>
    <name evidence="2" type="ORF">L4H06_07460</name>
</gene>
<dbReference type="Proteomes" id="UP001201397">
    <property type="component" value="Unassembled WGS sequence"/>
</dbReference>
<reference evidence="2" key="1">
    <citation type="submission" date="2022-01" db="EMBL/GenBank/DDBJ databases">
        <title>Neisseria sp. ZJ104.</title>
        <authorList>
            <person name="Yang C."/>
        </authorList>
    </citation>
    <scope>NUCLEOTIDE SEQUENCE</scope>
    <source>
        <strain evidence="2">ZJ104</strain>
    </source>
</reference>
<dbReference type="Pfam" id="PF13460">
    <property type="entry name" value="NAD_binding_10"/>
    <property type="match status" value="1"/>
</dbReference>
<dbReference type="GO" id="GO:0016646">
    <property type="term" value="F:oxidoreductase activity, acting on the CH-NH group of donors, NAD or NADP as acceptor"/>
    <property type="evidence" value="ECO:0007669"/>
    <property type="project" value="TreeGrafter"/>
</dbReference>
<organism evidence="2 3">
    <name type="scientific">Neisseria lisongii</name>
    <dbReference type="NCBI Taxonomy" id="2912188"/>
    <lineage>
        <taxon>Bacteria</taxon>
        <taxon>Pseudomonadati</taxon>
        <taxon>Pseudomonadota</taxon>
        <taxon>Betaproteobacteria</taxon>
        <taxon>Neisseriales</taxon>
        <taxon>Neisseriaceae</taxon>
        <taxon>Neisseria</taxon>
    </lineage>
</organism>
<sequence length="218" mass="22977">MKIAVIGATGYVGQAVVKELAARQHQVTAFARNVEKVQSADNIQAVAFDVNSADFAAQLQGFDAVVSAFNPGWTNPNIAAEFTQGANAIVAAAKQADVPYLLIVGGAGSLYVAPNVQLIDTPDFPKEIFDGANAARLLLGELQDHRDVNWAFISPPAMLGADAGFSEERTGEYRLGGNELLMNGEMPAGISVADLAIAIADDAEQKAHLHQRFTVAAK</sequence>
<dbReference type="PANTHER" id="PTHR43355:SF2">
    <property type="entry name" value="FLAVIN REDUCTASE (NADPH)"/>
    <property type="match status" value="1"/>
</dbReference>
<protein>
    <submittedName>
        <fullName evidence="2">NAD(P)H-binding protein</fullName>
    </submittedName>
</protein>
<accession>A0AAW5AED5</accession>
<dbReference type="InterPro" id="IPR036291">
    <property type="entry name" value="NAD(P)-bd_dom_sf"/>
</dbReference>
<evidence type="ECO:0000313" key="3">
    <source>
        <dbReference type="Proteomes" id="UP001201397"/>
    </source>
</evidence>
<dbReference type="EMBL" id="JAKKDL010000007">
    <property type="protein sequence ID" value="MCF7530056.1"/>
    <property type="molecule type" value="Genomic_DNA"/>
</dbReference>
<dbReference type="Gene3D" id="3.40.50.720">
    <property type="entry name" value="NAD(P)-binding Rossmann-like Domain"/>
    <property type="match status" value="1"/>
</dbReference>
<name>A0AAW5AED5_9NEIS</name>